<name>A0ABX0UBG4_9FLAO</name>
<protein>
    <submittedName>
        <fullName evidence="1">NAD(P)H-dependent flavin oxidoreductase YrpB (Nitropropane dioxygenase family)</fullName>
    </submittedName>
</protein>
<accession>A0ABX0UBG4</accession>
<keyword evidence="2" id="KW-1185">Reference proteome</keyword>
<dbReference type="InterPro" id="IPR013785">
    <property type="entry name" value="Aldolase_TIM"/>
</dbReference>
<keyword evidence="1" id="KW-0560">Oxidoreductase</keyword>
<dbReference type="Gene3D" id="3.20.20.70">
    <property type="entry name" value="Aldolase class I"/>
    <property type="match status" value="1"/>
</dbReference>
<keyword evidence="1" id="KW-0223">Dioxygenase</keyword>
<reference evidence="1 2" key="1">
    <citation type="submission" date="2020-03" db="EMBL/GenBank/DDBJ databases">
        <title>Genomic Encyclopedia of Type Strains, Phase IV (KMG-IV): sequencing the most valuable type-strain genomes for metagenomic binning, comparative biology and taxonomic classification.</title>
        <authorList>
            <person name="Goeker M."/>
        </authorList>
    </citation>
    <scope>NUCLEOTIDE SEQUENCE [LARGE SCALE GENOMIC DNA]</scope>
    <source>
        <strain evidence="1 2">DSM 101599</strain>
    </source>
</reference>
<dbReference type="GO" id="GO:0051213">
    <property type="term" value="F:dioxygenase activity"/>
    <property type="evidence" value="ECO:0007669"/>
    <property type="project" value="UniProtKB-KW"/>
</dbReference>
<evidence type="ECO:0000313" key="1">
    <source>
        <dbReference type="EMBL" id="NIJ46162.1"/>
    </source>
</evidence>
<dbReference type="EMBL" id="JAASQL010000004">
    <property type="protein sequence ID" value="NIJ46162.1"/>
    <property type="molecule type" value="Genomic_DNA"/>
</dbReference>
<organism evidence="1 2">
    <name type="scientific">Wenyingzhuangia heitensis</name>
    <dbReference type="NCBI Taxonomy" id="1487859"/>
    <lineage>
        <taxon>Bacteria</taxon>
        <taxon>Pseudomonadati</taxon>
        <taxon>Bacteroidota</taxon>
        <taxon>Flavobacteriia</taxon>
        <taxon>Flavobacteriales</taxon>
        <taxon>Flavobacteriaceae</taxon>
        <taxon>Wenyingzhuangia</taxon>
    </lineage>
</organism>
<evidence type="ECO:0000313" key="2">
    <source>
        <dbReference type="Proteomes" id="UP000745859"/>
    </source>
</evidence>
<dbReference type="Proteomes" id="UP000745859">
    <property type="component" value="Unassembled WGS sequence"/>
</dbReference>
<proteinExistence type="predicted"/>
<gene>
    <name evidence="1" type="ORF">FHR24_002640</name>
</gene>
<comment type="caution">
    <text evidence="1">The sequence shown here is derived from an EMBL/GenBank/DDBJ whole genome shotgun (WGS) entry which is preliminary data.</text>
</comment>
<sequence>MYQTNPSKETLQTFYDNAKLKTGIFEGDVEDGKLEIGQIAGLIKKVAPIATIMDEMITEYNAVKQNLN</sequence>